<keyword evidence="2" id="KW-1133">Transmembrane helix</keyword>
<evidence type="ECO:0000256" key="1">
    <source>
        <dbReference type="SAM" id="MobiDB-lite"/>
    </source>
</evidence>
<gene>
    <name evidence="3" type="ORF">CDCA_CDCA05G1729</name>
</gene>
<evidence type="ECO:0008006" key="5">
    <source>
        <dbReference type="Google" id="ProtNLM"/>
    </source>
</evidence>
<dbReference type="EMBL" id="JANCYW010000005">
    <property type="protein sequence ID" value="KAK4535704.1"/>
    <property type="molecule type" value="Genomic_DNA"/>
</dbReference>
<proteinExistence type="predicted"/>
<feature type="transmembrane region" description="Helical" evidence="2">
    <location>
        <begin position="471"/>
        <end position="489"/>
    </location>
</feature>
<accession>A0AAV9ITY4</accession>
<protein>
    <recommendedName>
        <fullName evidence="5">Ima1 N-terminal domain-containing protein</fullName>
    </recommendedName>
</protein>
<dbReference type="AlphaFoldDB" id="A0AAV9ITY4"/>
<comment type="caution">
    <text evidence="3">The sequence shown here is derived from an EMBL/GenBank/DDBJ whole genome shotgun (WGS) entry which is preliminary data.</text>
</comment>
<keyword evidence="2" id="KW-0472">Membrane</keyword>
<sequence length="548" mass="60209">MGVATVAAAPPRKCHFCGKPWHSAGRRRSWLPGTSRAEGSLNRPSEPVSSLICGVCGGYNGFDDSSPTGYDAQWERVLAASAATRSGNVCRSAASAATAPSALGPFPSATPVICQRCTQNQERWRSARAALLPEDTPADSHPTAMHVRHQLAAIEHEYQLCGRCQSAAAERIAQCDEAVRRWFMAQRLEASRQRVLSPEAWGVRSRGRRLSWSTWMRTVVKGSLWMLHLLTVIKSGARGASPSSDAFLSGQRTRMSCVLLVVSLLLHGAWLLRRAWSGMPPRDTARSASVEGLGEPPPEHAIVRAFADGMHLQRAPERHRRRRPAGVAARLLSRKRERTSATSTPQCAPTLPETISLGSAVQSTALVLLHLLIAVGRQYGRYDTEGYGVIAGLFLALRWQPSSPTSYPARAASVVTEMLYVLALLRLMRRQLQAVHAWRLATERSQHLVEPWPVPVKTRWPHGDSTVPDPWAVAVHVAWLLCAAALLLLRLLAHRRTLRHLLHGASLWARGNLLSVPLPLPRGEYLVLALMGLLLWMSGASQRARTLR</sequence>
<reference evidence="3 4" key="1">
    <citation type="submission" date="2022-07" db="EMBL/GenBank/DDBJ databases">
        <title>Genome-wide signatures of adaptation to extreme environments.</title>
        <authorList>
            <person name="Cho C.H."/>
            <person name="Yoon H.S."/>
        </authorList>
    </citation>
    <scope>NUCLEOTIDE SEQUENCE [LARGE SCALE GENOMIC DNA]</scope>
    <source>
        <strain evidence="3 4">DBV 063 E5</strain>
    </source>
</reference>
<evidence type="ECO:0000256" key="2">
    <source>
        <dbReference type="SAM" id="Phobius"/>
    </source>
</evidence>
<evidence type="ECO:0000313" key="3">
    <source>
        <dbReference type="EMBL" id="KAK4535704.1"/>
    </source>
</evidence>
<dbReference type="Proteomes" id="UP001301350">
    <property type="component" value="Unassembled WGS sequence"/>
</dbReference>
<evidence type="ECO:0000313" key="4">
    <source>
        <dbReference type="Proteomes" id="UP001301350"/>
    </source>
</evidence>
<keyword evidence="4" id="KW-1185">Reference proteome</keyword>
<keyword evidence="2" id="KW-0812">Transmembrane</keyword>
<organism evidence="3 4">
    <name type="scientific">Cyanidium caldarium</name>
    <name type="common">Red alga</name>
    <dbReference type="NCBI Taxonomy" id="2771"/>
    <lineage>
        <taxon>Eukaryota</taxon>
        <taxon>Rhodophyta</taxon>
        <taxon>Bangiophyceae</taxon>
        <taxon>Cyanidiales</taxon>
        <taxon>Cyanidiaceae</taxon>
        <taxon>Cyanidium</taxon>
    </lineage>
</organism>
<name>A0AAV9ITY4_CYACA</name>
<feature type="region of interest" description="Disordered" evidence="1">
    <location>
        <begin position="25"/>
        <end position="44"/>
    </location>
</feature>